<feature type="compositionally biased region" description="Basic residues" evidence="1">
    <location>
        <begin position="1"/>
        <end position="13"/>
    </location>
</feature>
<gene>
    <name evidence="2" type="ordered locus">EFER_3046</name>
</gene>
<evidence type="ECO:0000313" key="2">
    <source>
        <dbReference type="EMBL" id="CAQ90539.1"/>
    </source>
</evidence>
<feature type="region of interest" description="Disordered" evidence="1">
    <location>
        <begin position="1"/>
        <end position="32"/>
    </location>
</feature>
<evidence type="ECO:0000256" key="1">
    <source>
        <dbReference type="SAM" id="MobiDB-lite"/>
    </source>
</evidence>
<accession>B7LQH9</accession>
<keyword evidence="3" id="KW-1185">Reference proteome</keyword>
<proteinExistence type="predicted"/>
<protein>
    <submittedName>
        <fullName evidence="2">Uncharacterized protein</fullName>
    </submittedName>
</protein>
<sequence length="56" mass="6188">MTMGKKSAKKSQSTKKTAIREQTPRKPAQFGYDEMLSELEAIVASAAARQEQEETA</sequence>
<dbReference type="Proteomes" id="UP000000745">
    <property type="component" value="Chromosome"/>
</dbReference>
<reference evidence="3" key="1">
    <citation type="journal article" date="2009" name="PLoS Genet.">
        <title>Organised genome dynamics in the Escherichia coli species results in highly diverse adaptive paths.</title>
        <authorList>
            <person name="Touchon M."/>
            <person name="Hoede C."/>
            <person name="Tenaillon O."/>
            <person name="Barbe V."/>
            <person name="Baeriswyl S."/>
            <person name="Bidet P."/>
            <person name="Bingen E."/>
            <person name="Bonacorsi S."/>
            <person name="Bouchier C."/>
            <person name="Bouvet O."/>
            <person name="Calteau A."/>
            <person name="Chiapello H."/>
            <person name="Clermont O."/>
            <person name="Cruveiller S."/>
            <person name="Danchin A."/>
            <person name="Diard M."/>
            <person name="Dossat C."/>
            <person name="Karoui M.E."/>
            <person name="Frapy E."/>
            <person name="Garry L."/>
            <person name="Ghigo J.M."/>
            <person name="Gilles A.M."/>
            <person name="Johnson J."/>
            <person name="Le Bouguenec C."/>
            <person name="Lescat M."/>
            <person name="Mangenot S."/>
            <person name="Martinez-Jehanne V."/>
            <person name="Matic I."/>
            <person name="Nassif X."/>
            <person name="Oztas S."/>
            <person name="Petit M.A."/>
            <person name="Pichon C."/>
            <person name="Rouy Z."/>
            <person name="Ruf C.S."/>
            <person name="Schneider D."/>
            <person name="Tourret J."/>
            <person name="Vacherie B."/>
            <person name="Vallenet D."/>
            <person name="Medigue C."/>
            <person name="Rocha E.P.C."/>
            <person name="Denamur E."/>
        </authorList>
    </citation>
    <scope>NUCLEOTIDE SEQUENCE [LARGE SCALE GENOMIC DNA]</scope>
    <source>
        <strain evidence="3">ATCC 35469 / DSM 13698 / BCRC 15582 / CCUG 18766 / IAM 14443 / JCM 21226 / LMG 7866 / NBRC 102419 / NCTC 12128 / CDC 0568-73</strain>
    </source>
</reference>
<dbReference type="HOGENOM" id="CLU_193042_0_0_6"/>
<dbReference type="KEGG" id="efe:EFER_3046"/>
<dbReference type="EMBL" id="CU928158">
    <property type="protein sequence ID" value="CAQ90539.1"/>
    <property type="molecule type" value="Genomic_DNA"/>
</dbReference>
<evidence type="ECO:0000313" key="3">
    <source>
        <dbReference type="Proteomes" id="UP000000745"/>
    </source>
</evidence>
<organism evidence="2 3">
    <name type="scientific">Escherichia fergusonii (strain ATCC 35469 / DSM 13698 / CCUG 18766 / IAM 14443 / JCM 21226 / LMG 7866 / NBRC 102419 / NCTC 12128 / CDC 0568-73)</name>
    <dbReference type="NCBI Taxonomy" id="585054"/>
    <lineage>
        <taxon>Bacteria</taxon>
        <taxon>Pseudomonadati</taxon>
        <taxon>Pseudomonadota</taxon>
        <taxon>Gammaproteobacteria</taxon>
        <taxon>Enterobacterales</taxon>
        <taxon>Enterobacteriaceae</taxon>
        <taxon>Escherichia</taxon>
    </lineage>
</organism>
<name>B7LQH9_ESCF3</name>
<dbReference type="AlphaFoldDB" id="B7LQH9"/>